<dbReference type="SMART" id="SM00267">
    <property type="entry name" value="GGDEF"/>
    <property type="match status" value="1"/>
</dbReference>
<dbReference type="SUPFAM" id="SSF55073">
    <property type="entry name" value="Nucleotide cyclase"/>
    <property type="match status" value="1"/>
</dbReference>
<dbReference type="InterPro" id="IPR000160">
    <property type="entry name" value="GGDEF_dom"/>
</dbReference>
<reference evidence="3" key="1">
    <citation type="journal article" date="2023" name="J. Hazard. Mater.">
        <title>Anaerobic biodegradation of pyrene and benzo[a]pyrene by a new sulfate-reducing Desulforamulus aquiferis strain DSA.</title>
        <authorList>
            <person name="Zhang Z."/>
            <person name="Sun J."/>
            <person name="Gong X."/>
            <person name="Wang C."/>
            <person name="Wang H."/>
        </authorList>
    </citation>
    <scope>NUCLEOTIDE SEQUENCE</scope>
    <source>
        <strain evidence="3">DSA</strain>
    </source>
</reference>
<keyword evidence="4" id="KW-1185">Reference proteome</keyword>
<name>A0AAW7ZCF4_9FIRM</name>
<dbReference type="PANTHER" id="PTHR45138:SF9">
    <property type="entry name" value="DIGUANYLATE CYCLASE DGCM-RELATED"/>
    <property type="match status" value="1"/>
</dbReference>
<dbReference type="PROSITE" id="PS50887">
    <property type="entry name" value="GGDEF"/>
    <property type="match status" value="1"/>
</dbReference>
<dbReference type="Pfam" id="PF00990">
    <property type="entry name" value="GGDEF"/>
    <property type="match status" value="1"/>
</dbReference>
<feature type="transmembrane region" description="Helical" evidence="1">
    <location>
        <begin position="132"/>
        <end position="150"/>
    </location>
</feature>
<evidence type="ECO:0000313" key="3">
    <source>
        <dbReference type="EMBL" id="MDO7787369.1"/>
    </source>
</evidence>
<dbReference type="Gene3D" id="3.30.70.270">
    <property type="match status" value="1"/>
</dbReference>
<dbReference type="GO" id="GO:0052621">
    <property type="term" value="F:diguanylate cyclase activity"/>
    <property type="evidence" value="ECO:0007669"/>
    <property type="project" value="TreeGrafter"/>
</dbReference>
<dbReference type="Proteomes" id="UP001172911">
    <property type="component" value="Unassembled WGS sequence"/>
</dbReference>
<feature type="transmembrane region" description="Helical" evidence="1">
    <location>
        <begin position="59"/>
        <end position="77"/>
    </location>
</feature>
<protein>
    <submittedName>
        <fullName evidence="3">GGDEF domain-containing protein</fullName>
    </submittedName>
</protein>
<dbReference type="PANTHER" id="PTHR45138">
    <property type="entry name" value="REGULATORY COMPONENTS OF SENSORY TRANSDUCTION SYSTEM"/>
    <property type="match status" value="1"/>
</dbReference>
<evidence type="ECO:0000313" key="4">
    <source>
        <dbReference type="Proteomes" id="UP001172911"/>
    </source>
</evidence>
<feature type="domain" description="GGDEF" evidence="2">
    <location>
        <begin position="194"/>
        <end position="320"/>
    </location>
</feature>
<dbReference type="InterPro" id="IPR043128">
    <property type="entry name" value="Rev_trsase/Diguanyl_cyclase"/>
</dbReference>
<reference evidence="3" key="2">
    <citation type="submission" date="2023-03" db="EMBL/GenBank/DDBJ databases">
        <authorList>
            <person name="Zhang Z."/>
        </authorList>
    </citation>
    <scope>NUCLEOTIDE SEQUENCE</scope>
    <source>
        <strain evidence="3">DSA</strain>
    </source>
</reference>
<accession>A0AAW7ZCF4</accession>
<gene>
    <name evidence="3" type="ORF">P6N53_09075</name>
</gene>
<feature type="transmembrane region" description="Helical" evidence="1">
    <location>
        <begin position="106"/>
        <end position="126"/>
    </location>
</feature>
<dbReference type="GO" id="GO:0043709">
    <property type="term" value="P:cell adhesion involved in single-species biofilm formation"/>
    <property type="evidence" value="ECO:0007669"/>
    <property type="project" value="TreeGrafter"/>
</dbReference>
<dbReference type="InterPro" id="IPR050469">
    <property type="entry name" value="Diguanylate_Cyclase"/>
</dbReference>
<keyword evidence="1" id="KW-0472">Membrane</keyword>
<dbReference type="NCBIfam" id="TIGR00254">
    <property type="entry name" value="GGDEF"/>
    <property type="match status" value="1"/>
</dbReference>
<dbReference type="CDD" id="cd01949">
    <property type="entry name" value="GGDEF"/>
    <property type="match status" value="1"/>
</dbReference>
<evidence type="ECO:0000256" key="1">
    <source>
        <dbReference type="SAM" id="Phobius"/>
    </source>
</evidence>
<feature type="transmembrane region" description="Helical" evidence="1">
    <location>
        <begin position="7"/>
        <end position="22"/>
    </location>
</feature>
<feature type="transmembrane region" description="Helical" evidence="1">
    <location>
        <begin position="83"/>
        <end position="99"/>
    </location>
</feature>
<proteinExistence type="predicted"/>
<keyword evidence="1" id="KW-0812">Transmembrane</keyword>
<sequence length="320" mass="36720">MDFIIGRFRIAIALFIILVELYQGNTNYISIAGYVLLFLYSCLWLLFQTANSSPQMGTWGYLHLSIDLLLMSTFTLLNSKVTTSYHDGLYIILVLIYLMRFGKKVAIVFSLFASAVIFFVCFSKHFEHNIAHYILIGTLLTIIYFVGNIMDMEKSHREKLAFLSTHDELTGVYNFRHFQNLSVFEIDRVNRFQKPLSLALFDIDDFKSFNDNFGHDAGNLVLKTVAKLIREQIKETDILARFGGEEFVLLMPETDKTSAINLAENIIKVISQHNFPNQRVTISAGLAVYSQEATTANKLFKLADDFLYQSKREGKNCVRY</sequence>
<dbReference type="AlphaFoldDB" id="A0AAW7ZCF4"/>
<dbReference type="FunFam" id="3.30.70.270:FF:000001">
    <property type="entry name" value="Diguanylate cyclase domain protein"/>
    <property type="match status" value="1"/>
</dbReference>
<dbReference type="EMBL" id="JARPTC010000013">
    <property type="protein sequence ID" value="MDO7787369.1"/>
    <property type="molecule type" value="Genomic_DNA"/>
</dbReference>
<dbReference type="GO" id="GO:0005886">
    <property type="term" value="C:plasma membrane"/>
    <property type="evidence" value="ECO:0007669"/>
    <property type="project" value="TreeGrafter"/>
</dbReference>
<dbReference type="GO" id="GO:1902201">
    <property type="term" value="P:negative regulation of bacterial-type flagellum-dependent cell motility"/>
    <property type="evidence" value="ECO:0007669"/>
    <property type="project" value="TreeGrafter"/>
</dbReference>
<dbReference type="InterPro" id="IPR029787">
    <property type="entry name" value="Nucleotide_cyclase"/>
</dbReference>
<keyword evidence="1" id="KW-1133">Transmembrane helix</keyword>
<organism evidence="3 4">
    <name type="scientific">Desulforamulus aquiferis</name>
    <dbReference type="NCBI Taxonomy" id="1397668"/>
    <lineage>
        <taxon>Bacteria</taxon>
        <taxon>Bacillati</taxon>
        <taxon>Bacillota</taxon>
        <taxon>Clostridia</taxon>
        <taxon>Eubacteriales</taxon>
        <taxon>Peptococcaceae</taxon>
        <taxon>Desulforamulus</taxon>
    </lineage>
</organism>
<feature type="transmembrane region" description="Helical" evidence="1">
    <location>
        <begin position="28"/>
        <end position="47"/>
    </location>
</feature>
<evidence type="ECO:0000259" key="2">
    <source>
        <dbReference type="PROSITE" id="PS50887"/>
    </source>
</evidence>
<comment type="caution">
    <text evidence="3">The sequence shown here is derived from an EMBL/GenBank/DDBJ whole genome shotgun (WGS) entry which is preliminary data.</text>
</comment>